<proteinExistence type="predicted"/>
<evidence type="ECO:0000313" key="1">
    <source>
        <dbReference type="EMBL" id="QHT05523.1"/>
    </source>
</evidence>
<protein>
    <submittedName>
        <fullName evidence="1">Uncharacterized protein</fullName>
    </submittedName>
</protein>
<organism evidence="1">
    <name type="scientific">viral metagenome</name>
    <dbReference type="NCBI Taxonomy" id="1070528"/>
    <lineage>
        <taxon>unclassified sequences</taxon>
        <taxon>metagenomes</taxon>
        <taxon>organismal metagenomes</taxon>
    </lineage>
</organism>
<accession>A0A6C0CMJ8</accession>
<dbReference type="AlphaFoldDB" id="A0A6C0CMJ8"/>
<dbReference type="EMBL" id="MN739456">
    <property type="protein sequence ID" value="QHT05523.1"/>
    <property type="molecule type" value="Genomic_DNA"/>
</dbReference>
<name>A0A6C0CMJ8_9ZZZZ</name>
<sequence length="117" mass="14302">MDIKKQDNIYIPVMNIHGYFMDYLPNFAEYPQGIMCSCGSRHRKQYKTVSQLRNHLKTQTHQKWIEILNLEKKIRQLENELQFRYNDPYQFREQLWYQDMYPEKNESILDSTISSNC</sequence>
<reference evidence="1" key="1">
    <citation type="journal article" date="2020" name="Nature">
        <title>Giant virus diversity and host interactions through global metagenomics.</title>
        <authorList>
            <person name="Schulz F."/>
            <person name="Roux S."/>
            <person name="Paez-Espino D."/>
            <person name="Jungbluth S."/>
            <person name="Walsh D.A."/>
            <person name="Denef V.J."/>
            <person name="McMahon K.D."/>
            <person name="Konstantinidis K.T."/>
            <person name="Eloe-Fadrosh E.A."/>
            <person name="Kyrpides N.C."/>
            <person name="Woyke T."/>
        </authorList>
    </citation>
    <scope>NUCLEOTIDE SEQUENCE</scope>
    <source>
        <strain evidence="1">GVMAG-M-3300021375-17</strain>
    </source>
</reference>